<organism evidence="2 3">
    <name type="scientific">Nonlabens agnitus</name>
    <dbReference type="NCBI Taxonomy" id="870484"/>
    <lineage>
        <taxon>Bacteria</taxon>
        <taxon>Pseudomonadati</taxon>
        <taxon>Bacteroidota</taxon>
        <taxon>Flavobacteriia</taxon>
        <taxon>Flavobacteriales</taxon>
        <taxon>Flavobacteriaceae</taxon>
        <taxon>Nonlabens</taxon>
    </lineage>
</organism>
<reference evidence="2 3" key="1">
    <citation type="submission" date="2016-11" db="EMBL/GenBank/DDBJ databases">
        <title>Trade-off between light-utilization and light-protection in marine flavobacteria.</title>
        <authorList>
            <person name="Kumagai Y."/>
        </authorList>
    </citation>
    <scope>NUCLEOTIDE SEQUENCE [LARGE SCALE GENOMIC DNA]</scope>
    <source>
        <strain evidence="2 3">JCM 17109</strain>
    </source>
</reference>
<keyword evidence="1" id="KW-0472">Membrane</keyword>
<dbReference type="RefSeq" id="WP_105981744.1">
    <property type="nucleotide sequence ID" value="NZ_MQUC01000003.1"/>
</dbReference>
<proteinExistence type="predicted"/>
<keyword evidence="3" id="KW-1185">Reference proteome</keyword>
<evidence type="ECO:0000256" key="1">
    <source>
        <dbReference type="SAM" id="Phobius"/>
    </source>
</evidence>
<sequence length="164" mass="18462">MKSNKTKTYILLAAVAIIWGIIIYKVVQGMKGDLPPPIESVATTAFNEVTLKKRDTFSIKDLPKDPFLGIVYKKEQPKAKFTSITTVPAGDNPYDSFPRVSYDGILKRPGTTNSIYVVKINGKQHLLKLNQEVDSVRLTKANDKTIIVRYKNRTKTISYNETPQ</sequence>
<gene>
    <name evidence="2" type="ORF">BST86_01620</name>
</gene>
<evidence type="ECO:0000313" key="3">
    <source>
        <dbReference type="Proteomes" id="UP000239532"/>
    </source>
</evidence>
<accession>A0A2S9WQW0</accession>
<dbReference type="AlphaFoldDB" id="A0A2S9WQW0"/>
<keyword evidence="1" id="KW-0812">Transmembrane</keyword>
<keyword evidence="1" id="KW-1133">Transmembrane helix</keyword>
<protein>
    <submittedName>
        <fullName evidence="2">Uncharacterized protein</fullName>
    </submittedName>
</protein>
<feature type="transmembrane region" description="Helical" evidence="1">
    <location>
        <begin position="9"/>
        <end position="27"/>
    </location>
</feature>
<dbReference type="Proteomes" id="UP000239532">
    <property type="component" value="Unassembled WGS sequence"/>
</dbReference>
<evidence type="ECO:0000313" key="2">
    <source>
        <dbReference type="EMBL" id="PRP65877.1"/>
    </source>
</evidence>
<comment type="caution">
    <text evidence="2">The sequence shown here is derived from an EMBL/GenBank/DDBJ whole genome shotgun (WGS) entry which is preliminary data.</text>
</comment>
<name>A0A2S9WQW0_9FLAO</name>
<dbReference type="EMBL" id="MQUC01000003">
    <property type="protein sequence ID" value="PRP65877.1"/>
    <property type="molecule type" value="Genomic_DNA"/>
</dbReference>
<dbReference type="OrthoDB" id="676730at2"/>